<sequence>MKKHAYLIIAHQEFDVLALLIEALDDERNTIFIHFDKKASTIPNLVCRYAKLILLKNRIDVRWGDVSQIKVELSLFNTAFNHDEYAYYHLMSGVDMPLKSQDYIHEFFESHLGTEFIGFTSGDISKELERKVKRYHFFSKHFGKKKGFIQFVKRVLRASFMQLQIALNLYRSKNIELKKGTNWVSVTHNFVGYLLTQEHHVLKIYKHTFCADEIYKQTLCWHSAFRKHIYDIDDEGRGSLRLIGWENGHINDFSNKDYEKLIHSPLLFARKFNSKNLDIVQKILQKVSN</sequence>
<comment type="caution">
    <text evidence="15">The sequence shown here is derived from an EMBL/GenBank/DDBJ whole genome shotgun (WGS) entry which is preliminary data.</text>
</comment>
<keyword evidence="9" id="KW-1133">Transmembrane helix</keyword>
<dbReference type="PANTHER" id="PTHR46025:SF3">
    <property type="entry name" value="XYLOSYLTRANSFERASE OXT"/>
    <property type="match status" value="1"/>
</dbReference>
<evidence type="ECO:0000256" key="9">
    <source>
        <dbReference type="ARBA" id="ARBA00022989"/>
    </source>
</evidence>
<evidence type="ECO:0000256" key="7">
    <source>
        <dbReference type="ARBA" id="ARBA00022824"/>
    </source>
</evidence>
<keyword evidence="6" id="KW-0479">Metal-binding</keyword>
<gene>
    <name evidence="15" type="ORF">ACFSQ6_07465</name>
</gene>
<evidence type="ECO:0000256" key="6">
    <source>
        <dbReference type="ARBA" id="ARBA00022723"/>
    </source>
</evidence>
<dbReference type="Pfam" id="PF02485">
    <property type="entry name" value="Branch"/>
    <property type="match status" value="1"/>
</dbReference>
<evidence type="ECO:0000256" key="12">
    <source>
        <dbReference type="ARBA" id="ARBA00023157"/>
    </source>
</evidence>
<dbReference type="InterPro" id="IPR043538">
    <property type="entry name" value="XYLT"/>
</dbReference>
<dbReference type="PANTHER" id="PTHR46025">
    <property type="entry name" value="XYLOSYLTRANSFERASE OXT"/>
    <property type="match status" value="1"/>
</dbReference>
<protein>
    <recommendedName>
        <fullName evidence="14">Peptide O-xylosyltransferase</fullName>
    </recommendedName>
</protein>
<keyword evidence="13" id="KW-0325">Glycoprotein</keyword>
<keyword evidence="3" id="KW-0328">Glycosyltransferase</keyword>
<evidence type="ECO:0000256" key="8">
    <source>
        <dbReference type="ARBA" id="ARBA00022968"/>
    </source>
</evidence>
<evidence type="ECO:0000313" key="16">
    <source>
        <dbReference type="Proteomes" id="UP001597418"/>
    </source>
</evidence>
<dbReference type="InterPro" id="IPR003406">
    <property type="entry name" value="Glyco_trans_14"/>
</dbReference>
<keyword evidence="5" id="KW-0812">Transmembrane</keyword>
<keyword evidence="4" id="KW-0808">Transferase</keyword>
<organism evidence="15 16">
    <name type="scientific">Sphingobacterium populi</name>
    <dbReference type="NCBI Taxonomy" id="1812824"/>
    <lineage>
        <taxon>Bacteria</taxon>
        <taxon>Pseudomonadati</taxon>
        <taxon>Bacteroidota</taxon>
        <taxon>Sphingobacteriia</taxon>
        <taxon>Sphingobacteriales</taxon>
        <taxon>Sphingobacteriaceae</taxon>
        <taxon>Sphingobacterium</taxon>
    </lineage>
</organism>
<evidence type="ECO:0000256" key="3">
    <source>
        <dbReference type="ARBA" id="ARBA00022676"/>
    </source>
</evidence>
<evidence type="ECO:0000256" key="5">
    <source>
        <dbReference type="ARBA" id="ARBA00022692"/>
    </source>
</evidence>
<proteinExistence type="predicted"/>
<dbReference type="RefSeq" id="WP_066756223.1">
    <property type="nucleotide sequence ID" value="NZ_JBHUMB010000006.1"/>
</dbReference>
<keyword evidence="11" id="KW-0472">Membrane</keyword>
<keyword evidence="7" id="KW-0256">Endoplasmic reticulum</keyword>
<keyword evidence="12" id="KW-1015">Disulfide bond</keyword>
<evidence type="ECO:0000256" key="11">
    <source>
        <dbReference type="ARBA" id="ARBA00023136"/>
    </source>
</evidence>
<dbReference type="EMBL" id="JBHUMB010000006">
    <property type="protein sequence ID" value="MFD2743232.1"/>
    <property type="molecule type" value="Genomic_DNA"/>
</dbReference>
<keyword evidence="16" id="KW-1185">Reference proteome</keyword>
<evidence type="ECO:0000256" key="1">
    <source>
        <dbReference type="ARBA" id="ARBA00004323"/>
    </source>
</evidence>
<evidence type="ECO:0000256" key="2">
    <source>
        <dbReference type="ARBA" id="ARBA00004648"/>
    </source>
</evidence>
<keyword evidence="8" id="KW-0735">Signal-anchor</keyword>
<evidence type="ECO:0000256" key="13">
    <source>
        <dbReference type="ARBA" id="ARBA00023180"/>
    </source>
</evidence>
<comment type="subcellular location">
    <subcellularLocation>
        <location evidence="2">Endoplasmic reticulum membrane</location>
        <topology evidence="2">Single-pass type II membrane protein</topology>
    </subcellularLocation>
    <subcellularLocation>
        <location evidence="1">Golgi apparatus membrane</location>
        <topology evidence="1">Single-pass type II membrane protein</topology>
    </subcellularLocation>
</comment>
<keyword evidence="10" id="KW-0333">Golgi apparatus</keyword>
<evidence type="ECO:0000256" key="4">
    <source>
        <dbReference type="ARBA" id="ARBA00022679"/>
    </source>
</evidence>
<accession>A0ABW5UEW7</accession>
<reference evidence="16" key="1">
    <citation type="journal article" date="2019" name="Int. J. Syst. Evol. Microbiol.">
        <title>The Global Catalogue of Microorganisms (GCM) 10K type strain sequencing project: providing services to taxonomists for standard genome sequencing and annotation.</title>
        <authorList>
            <consortium name="The Broad Institute Genomics Platform"/>
            <consortium name="The Broad Institute Genome Sequencing Center for Infectious Disease"/>
            <person name="Wu L."/>
            <person name="Ma J."/>
        </authorList>
    </citation>
    <scope>NUCLEOTIDE SEQUENCE [LARGE SCALE GENOMIC DNA]</scope>
    <source>
        <strain evidence="16">KCTC 42247</strain>
    </source>
</reference>
<evidence type="ECO:0000256" key="14">
    <source>
        <dbReference type="ARBA" id="ARBA00042865"/>
    </source>
</evidence>
<evidence type="ECO:0000256" key="10">
    <source>
        <dbReference type="ARBA" id="ARBA00023034"/>
    </source>
</evidence>
<name>A0ABW5UEW7_9SPHI</name>
<dbReference type="Proteomes" id="UP001597418">
    <property type="component" value="Unassembled WGS sequence"/>
</dbReference>
<evidence type="ECO:0000313" key="15">
    <source>
        <dbReference type="EMBL" id="MFD2743232.1"/>
    </source>
</evidence>